<name>A0ABV9BUE8_9ACTN</name>
<evidence type="ECO:0000256" key="1">
    <source>
        <dbReference type="SAM" id="MobiDB-lite"/>
    </source>
</evidence>
<protein>
    <submittedName>
        <fullName evidence="4">Helicase-associated domain-containing protein</fullName>
    </submittedName>
</protein>
<gene>
    <name evidence="4" type="ORF">ACFPEN_32485</name>
</gene>
<feature type="domain" description="WYL" evidence="2">
    <location>
        <begin position="693"/>
        <end position="752"/>
    </location>
</feature>
<evidence type="ECO:0000259" key="2">
    <source>
        <dbReference type="Pfam" id="PF13280"/>
    </source>
</evidence>
<reference evidence="5" key="1">
    <citation type="journal article" date="2019" name="Int. J. Syst. Evol. Microbiol.">
        <title>The Global Catalogue of Microorganisms (GCM) 10K type strain sequencing project: providing services to taxonomists for standard genome sequencing and annotation.</title>
        <authorList>
            <consortium name="The Broad Institute Genomics Platform"/>
            <consortium name="The Broad Institute Genome Sequencing Center for Infectious Disease"/>
            <person name="Wu L."/>
            <person name="Ma J."/>
        </authorList>
    </citation>
    <scope>NUCLEOTIDE SEQUENCE [LARGE SCALE GENOMIC DNA]</scope>
    <source>
        <strain evidence="5">CECT 8064</strain>
    </source>
</reference>
<keyword evidence="4" id="KW-0547">Nucleotide-binding</keyword>
<feature type="region of interest" description="Disordered" evidence="1">
    <location>
        <begin position="613"/>
        <end position="643"/>
    </location>
</feature>
<dbReference type="InterPro" id="IPR032830">
    <property type="entry name" value="XPB/Ssl2_N"/>
</dbReference>
<comment type="caution">
    <text evidence="4">The sequence shown here is derived from an EMBL/GenBank/DDBJ whole genome shotgun (WGS) entry which is preliminary data.</text>
</comment>
<dbReference type="Pfam" id="PF13625">
    <property type="entry name" value="Helicase_C_3"/>
    <property type="match status" value="1"/>
</dbReference>
<evidence type="ECO:0000313" key="5">
    <source>
        <dbReference type="Proteomes" id="UP001595990"/>
    </source>
</evidence>
<dbReference type="GO" id="GO:0004386">
    <property type="term" value="F:helicase activity"/>
    <property type="evidence" value="ECO:0007669"/>
    <property type="project" value="UniProtKB-KW"/>
</dbReference>
<proteinExistence type="predicted"/>
<keyword evidence="4" id="KW-0067">ATP-binding</keyword>
<feature type="compositionally biased region" description="Low complexity" evidence="1">
    <location>
        <begin position="617"/>
        <end position="626"/>
    </location>
</feature>
<organism evidence="4 5">
    <name type="scientific">Streptomyces ehimensis</name>
    <dbReference type="NCBI Taxonomy" id="68195"/>
    <lineage>
        <taxon>Bacteria</taxon>
        <taxon>Bacillati</taxon>
        <taxon>Actinomycetota</taxon>
        <taxon>Actinomycetes</taxon>
        <taxon>Kitasatosporales</taxon>
        <taxon>Streptomycetaceae</taxon>
        <taxon>Streptomyces</taxon>
    </lineage>
</organism>
<keyword evidence="4" id="KW-0378">Hydrolase</keyword>
<dbReference type="PROSITE" id="PS52050">
    <property type="entry name" value="WYL"/>
    <property type="match status" value="1"/>
</dbReference>
<keyword evidence="4" id="KW-0347">Helicase</keyword>
<dbReference type="Proteomes" id="UP001595990">
    <property type="component" value="Unassembled WGS sequence"/>
</dbReference>
<sequence length="756" mass="79667">MALVLPRLALPHLQVAEALAVLGPVPRNALADLLGTASEEHADGLDATLESLADHALVWQDSKGLLRMAAPLRQAWDAPLGLDPPLAQLLEGATSDELRRMLVALGVKPGGTKQQRLTALVEHHSNSEQITAVVAQAPSATRKLLERRASTVPERTEFIMIGIPEKAPEPGTRWALERGLLVEDHHRYGTLRMPAEVALALRGADWHAPFDPAPPAAATVSVTLADVERETAAAAIALGAHAASVLTVCATTPPARLKAGGIGARELARIGKAAQCDDAMVRIVLETAHAAGLLARDGDNVAATESYDAWASQEPAEQVAVLLQAWRKLPLTPTQARDEEGKALPALAAAPPCAGCLQAREGLLTAAARLPAGQGAKSAAELGPLIDWNRPFAEQLPQDTTPFATVIGEAQLLGVLARGALSPIGTALLDDDTEALAAACQRLLPAATTEARFGTDLTAVVAGTPSARLAALLDSVADREAAGTASVWRFTPATVRRALDTGRTPGSIVDDLTAVAVEPLPQPLSYLIHDTARSHGRVRVAVAACVIHGQEPGLLAELAAHRKLAELGLRLLAPTVLLSRTPLERTLAALRTAGYAPVAETADGTVRIERTTRRRAAASVPRPRLPGSGALRRADERVPQASATADPGLLAARLQATPPTTPQPDPHNGVPFGSDTEEIIAGYARQLSLTDVRQLAYAVDEGQAVTIEYVAASGNRTVRTVSELELDPPYLYAWCHLRDDERVFTLSRVHGVMPAR</sequence>
<dbReference type="InterPro" id="IPR026881">
    <property type="entry name" value="WYL_dom"/>
</dbReference>
<dbReference type="EMBL" id="JBHSFS010000022">
    <property type="protein sequence ID" value="MFC4517616.1"/>
    <property type="molecule type" value="Genomic_DNA"/>
</dbReference>
<feature type="domain" description="Helicase XPB/Ssl2 N-terminal" evidence="3">
    <location>
        <begin position="455"/>
        <end position="572"/>
    </location>
</feature>
<keyword evidence="5" id="KW-1185">Reference proteome</keyword>
<evidence type="ECO:0000259" key="3">
    <source>
        <dbReference type="Pfam" id="PF13625"/>
    </source>
</evidence>
<accession>A0ABV9BUE8</accession>
<dbReference type="Pfam" id="PF13280">
    <property type="entry name" value="WYL"/>
    <property type="match status" value="1"/>
</dbReference>
<evidence type="ECO:0000313" key="4">
    <source>
        <dbReference type="EMBL" id="MFC4517616.1"/>
    </source>
</evidence>
<dbReference type="RefSeq" id="WP_417924173.1">
    <property type="nucleotide sequence ID" value="NZ_JBHSFS010000022.1"/>
</dbReference>